<evidence type="ECO:0000313" key="2">
    <source>
        <dbReference type="Proteomes" id="UP001595632"/>
    </source>
</evidence>
<proteinExistence type="predicted"/>
<dbReference type="PANTHER" id="PTHR43857:SF1">
    <property type="entry name" value="YJGH FAMILY PROTEIN"/>
    <property type="match status" value="1"/>
</dbReference>
<dbReference type="Proteomes" id="UP001595632">
    <property type="component" value="Unassembled WGS sequence"/>
</dbReference>
<gene>
    <name evidence="1" type="ORF">ACFOGP_00150</name>
</gene>
<reference evidence="2" key="1">
    <citation type="journal article" date="2019" name="Int. J. Syst. Evol. Microbiol.">
        <title>The Global Catalogue of Microorganisms (GCM) 10K type strain sequencing project: providing services to taxonomists for standard genome sequencing and annotation.</title>
        <authorList>
            <consortium name="The Broad Institute Genomics Platform"/>
            <consortium name="The Broad Institute Genome Sequencing Center for Infectious Disease"/>
            <person name="Wu L."/>
            <person name="Ma J."/>
        </authorList>
    </citation>
    <scope>NUCLEOTIDE SEQUENCE [LARGE SCALE GENOMIC DNA]</scope>
    <source>
        <strain evidence="2">KCTC 52366</strain>
    </source>
</reference>
<dbReference type="RefSeq" id="WP_379559737.1">
    <property type="nucleotide sequence ID" value="NZ_JBHRTB010000001.1"/>
</dbReference>
<dbReference type="Pfam" id="PF01042">
    <property type="entry name" value="Ribonuc_L-PSP"/>
    <property type="match status" value="1"/>
</dbReference>
<organism evidence="1 2">
    <name type="scientific">Psychromarinibacter halotolerans</name>
    <dbReference type="NCBI Taxonomy" id="1775175"/>
    <lineage>
        <taxon>Bacteria</taxon>
        <taxon>Pseudomonadati</taxon>
        <taxon>Pseudomonadota</taxon>
        <taxon>Alphaproteobacteria</taxon>
        <taxon>Rhodobacterales</taxon>
        <taxon>Paracoccaceae</taxon>
        <taxon>Psychromarinibacter</taxon>
    </lineage>
</organism>
<dbReference type="Gene3D" id="3.30.1330.40">
    <property type="entry name" value="RutC-like"/>
    <property type="match status" value="1"/>
</dbReference>
<dbReference type="SUPFAM" id="SSF55298">
    <property type="entry name" value="YjgF-like"/>
    <property type="match status" value="1"/>
</dbReference>
<protein>
    <submittedName>
        <fullName evidence="1">RidA family protein</fullName>
    </submittedName>
</protein>
<comment type="caution">
    <text evidence="1">The sequence shown here is derived from an EMBL/GenBank/DDBJ whole genome shotgun (WGS) entry which is preliminary data.</text>
</comment>
<keyword evidence="2" id="KW-1185">Reference proteome</keyword>
<evidence type="ECO:0000313" key="1">
    <source>
        <dbReference type="EMBL" id="MFC3141100.1"/>
    </source>
</evidence>
<sequence length="126" mass="13590">MRYAISSGSPFEKIGGYSRAVVDGDWVFISGTAGYVAGETDADDAEAQTRKALEIIGNTLQEAGGTLRDIVSLRVYVARREDILPIAKHLGTVFEDPRPTNTTVTCGFVNDEIKVELEVVARIGSL</sequence>
<dbReference type="InterPro" id="IPR035959">
    <property type="entry name" value="RutC-like_sf"/>
</dbReference>
<dbReference type="PANTHER" id="PTHR43857">
    <property type="entry name" value="BLR7761 PROTEIN"/>
    <property type="match status" value="1"/>
</dbReference>
<dbReference type="InterPro" id="IPR006175">
    <property type="entry name" value="YjgF/YER057c/UK114"/>
</dbReference>
<dbReference type="EMBL" id="JBHRTB010000001">
    <property type="protein sequence ID" value="MFC3141100.1"/>
    <property type="molecule type" value="Genomic_DNA"/>
</dbReference>
<dbReference type="CDD" id="cd06154">
    <property type="entry name" value="YjgF_YER057c_UK114_like_6"/>
    <property type="match status" value="1"/>
</dbReference>
<accession>A0ABV7GM06</accession>
<name>A0ABV7GM06_9RHOB</name>